<sequence>MKRPLTPDERAVLRRVLIGRPLLLAQVDQAEVVSHWRPDSVSVDLVVRNAIPDGDLDGVLPQRAMVAEAGEILVWVTEGVLSGLEYAWYLDPPTALPDASAISLPDVIAELPDWLNRIAEEGGSAHFDELGLSWQDPAQWLTVLAASATALARTDRTVAVVVPLQLRETVPAQVDWDLVKSTVHDQEPPSVAVIQTAAMRIVELDVEEHRFPLPGVDGADYAYVRYWRDPEEIAAGEAYSGAAYFVRDLPALA</sequence>
<accession>A0ABW5HAG0</accession>
<name>A0ABW5HAG0_9PSEU</name>
<dbReference type="EMBL" id="JBHUKS010000015">
    <property type="protein sequence ID" value="MFD2469925.1"/>
    <property type="molecule type" value="Genomic_DNA"/>
</dbReference>
<organism evidence="1 2">
    <name type="scientific">Amycolatopsis silviterrae</name>
    <dbReference type="NCBI Taxonomy" id="1656914"/>
    <lineage>
        <taxon>Bacteria</taxon>
        <taxon>Bacillati</taxon>
        <taxon>Actinomycetota</taxon>
        <taxon>Actinomycetes</taxon>
        <taxon>Pseudonocardiales</taxon>
        <taxon>Pseudonocardiaceae</taxon>
        <taxon>Amycolatopsis</taxon>
    </lineage>
</organism>
<proteinExistence type="predicted"/>
<evidence type="ECO:0000313" key="1">
    <source>
        <dbReference type="EMBL" id="MFD2469925.1"/>
    </source>
</evidence>
<keyword evidence="2" id="KW-1185">Reference proteome</keyword>
<protein>
    <submittedName>
        <fullName evidence="1">Uncharacterized protein</fullName>
    </submittedName>
</protein>
<comment type="caution">
    <text evidence="1">The sequence shown here is derived from an EMBL/GenBank/DDBJ whole genome shotgun (WGS) entry which is preliminary data.</text>
</comment>
<gene>
    <name evidence="1" type="ORF">ACFSVL_21240</name>
</gene>
<dbReference type="Proteomes" id="UP001597483">
    <property type="component" value="Unassembled WGS sequence"/>
</dbReference>
<dbReference type="RefSeq" id="WP_378306712.1">
    <property type="nucleotide sequence ID" value="NZ_JBHUKS010000015.1"/>
</dbReference>
<evidence type="ECO:0000313" key="2">
    <source>
        <dbReference type="Proteomes" id="UP001597483"/>
    </source>
</evidence>
<reference evidence="2" key="1">
    <citation type="journal article" date="2019" name="Int. J. Syst. Evol. Microbiol.">
        <title>The Global Catalogue of Microorganisms (GCM) 10K type strain sequencing project: providing services to taxonomists for standard genome sequencing and annotation.</title>
        <authorList>
            <consortium name="The Broad Institute Genomics Platform"/>
            <consortium name="The Broad Institute Genome Sequencing Center for Infectious Disease"/>
            <person name="Wu L."/>
            <person name="Ma J."/>
        </authorList>
    </citation>
    <scope>NUCLEOTIDE SEQUENCE [LARGE SCALE GENOMIC DNA]</scope>
    <source>
        <strain evidence="2">CGMCC 4.7641</strain>
    </source>
</reference>